<dbReference type="STRING" id="1223802.SUTH_03161"/>
<keyword evidence="3" id="KW-1133">Transmembrane helix</keyword>
<accession>W0SHQ1</accession>
<keyword evidence="3" id="KW-0472">Membrane</keyword>
<dbReference type="HOGENOM" id="CLU_1427337_0_0_4"/>
<dbReference type="InterPro" id="IPR021244">
    <property type="entry name" value="DUF2802"/>
</dbReference>
<dbReference type="Proteomes" id="UP000031637">
    <property type="component" value="Chromosome"/>
</dbReference>
<dbReference type="Pfam" id="PF10975">
    <property type="entry name" value="DUF2802"/>
    <property type="match status" value="1"/>
</dbReference>
<keyword evidence="5" id="KW-1185">Reference proteome</keyword>
<evidence type="ECO:0000256" key="1">
    <source>
        <dbReference type="SAM" id="Coils"/>
    </source>
</evidence>
<evidence type="ECO:0000256" key="2">
    <source>
        <dbReference type="SAM" id="MobiDB-lite"/>
    </source>
</evidence>
<dbReference type="KEGG" id="shd:SUTH_03161"/>
<evidence type="ECO:0000313" key="5">
    <source>
        <dbReference type="Proteomes" id="UP000031637"/>
    </source>
</evidence>
<feature type="region of interest" description="Disordered" evidence="2">
    <location>
        <begin position="163"/>
        <end position="190"/>
    </location>
</feature>
<feature type="coiled-coil region" evidence="1">
    <location>
        <begin position="87"/>
        <end position="121"/>
    </location>
</feature>
<sequence>MDLDFITGIGWRDVVLVLAAMVGVYLVLSLMRLFQVVGKRRDGEKREAKRRLSGWEIYPPQEARVTPQVPPSVPVASEPDFARELAKSNTEVELERLRRESAQLREEVARLAEEIALLKATRNVSPLYNEAMTLAQQGMPAAGIAGHCGISIGEAELVASLARSGSEFERQERGEERDERHTDTGNRFHG</sequence>
<protein>
    <recommendedName>
        <fullName evidence="6">DUF2802 domain-containing protein</fullName>
    </recommendedName>
</protein>
<feature type="compositionally biased region" description="Basic and acidic residues" evidence="2">
    <location>
        <begin position="166"/>
        <end position="190"/>
    </location>
</feature>
<evidence type="ECO:0008006" key="6">
    <source>
        <dbReference type="Google" id="ProtNLM"/>
    </source>
</evidence>
<dbReference type="AlphaFoldDB" id="W0SHQ1"/>
<organism evidence="4 5">
    <name type="scientific">Sulfuritalea hydrogenivorans sk43H</name>
    <dbReference type="NCBI Taxonomy" id="1223802"/>
    <lineage>
        <taxon>Bacteria</taxon>
        <taxon>Pseudomonadati</taxon>
        <taxon>Pseudomonadota</taxon>
        <taxon>Betaproteobacteria</taxon>
        <taxon>Nitrosomonadales</taxon>
        <taxon>Sterolibacteriaceae</taxon>
        <taxon>Sulfuritalea</taxon>
    </lineage>
</organism>
<gene>
    <name evidence="4" type="ORF">SUTH_03161</name>
</gene>
<keyword evidence="1" id="KW-0175">Coiled coil</keyword>
<proteinExistence type="predicted"/>
<dbReference type="EMBL" id="AP012547">
    <property type="protein sequence ID" value="BAO30934.1"/>
    <property type="molecule type" value="Genomic_DNA"/>
</dbReference>
<reference evidence="4 5" key="1">
    <citation type="journal article" date="2014" name="Syst. Appl. Microbiol.">
        <title>Complete genomes of freshwater sulfur oxidizers Sulfuricella denitrificans skB26 and Sulfuritalea hydrogenivorans sk43H: genetic insights into the sulfur oxidation pathway of betaproteobacteria.</title>
        <authorList>
            <person name="Watanabe T."/>
            <person name="Kojima H."/>
            <person name="Fukui M."/>
        </authorList>
    </citation>
    <scope>NUCLEOTIDE SEQUENCE [LARGE SCALE GENOMIC DNA]</scope>
    <source>
        <strain evidence="4">DSM22779</strain>
    </source>
</reference>
<evidence type="ECO:0000256" key="3">
    <source>
        <dbReference type="SAM" id="Phobius"/>
    </source>
</evidence>
<feature type="transmembrane region" description="Helical" evidence="3">
    <location>
        <begin position="14"/>
        <end position="34"/>
    </location>
</feature>
<keyword evidence="3" id="KW-0812">Transmembrane</keyword>
<evidence type="ECO:0000313" key="4">
    <source>
        <dbReference type="EMBL" id="BAO30934.1"/>
    </source>
</evidence>
<name>W0SHQ1_9PROT</name>